<organism evidence="2 3">
    <name type="scientific">Nephila pilipes</name>
    <name type="common">Giant wood spider</name>
    <name type="synonym">Nephila maculata</name>
    <dbReference type="NCBI Taxonomy" id="299642"/>
    <lineage>
        <taxon>Eukaryota</taxon>
        <taxon>Metazoa</taxon>
        <taxon>Ecdysozoa</taxon>
        <taxon>Arthropoda</taxon>
        <taxon>Chelicerata</taxon>
        <taxon>Arachnida</taxon>
        <taxon>Araneae</taxon>
        <taxon>Araneomorphae</taxon>
        <taxon>Entelegynae</taxon>
        <taxon>Araneoidea</taxon>
        <taxon>Nephilidae</taxon>
        <taxon>Nephila</taxon>
    </lineage>
</organism>
<proteinExistence type="predicted"/>
<dbReference type="AlphaFoldDB" id="A0A8X6TBI1"/>
<sequence>MGPIIFIQKLLYLSSNATSHETLHFRSNIFSHPTLLSNPWRPNRSPHSKSLSQPKHLSWDISSVTQPEFCSSIRDRKRPNLPDQCISSTHPELWLSLSINLSS</sequence>
<name>A0A8X6TBI1_NEPPI</name>
<feature type="region of interest" description="Disordered" evidence="1">
    <location>
        <begin position="37"/>
        <end position="56"/>
    </location>
</feature>
<gene>
    <name evidence="2" type="ORF">NPIL_540301</name>
</gene>
<dbReference type="Proteomes" id="UP000887013">
    <property type="component" value="Unassembled WGS sequence"/>
</dbReference>
<accession>A0A8X6TBI1</accession>
<evidence type="ECO:0000313" key="2">
    <source>
        <dbReference type="EMBL" id="GFS92409.1"/>
    </source>
</evidence>
<evidence type="ECO:0000313" key="3">
    <source>
        <dbReference type="Proteomes" id="UP000887013"/>
    </source>
</evidence>
<dbReference type="EMBL" id="BMAW01053682">
    <property type="protein sequence ID" value="GFS92409.1"/>
    <property type="molecule type" value="Genomic_DNA"/>
</dbReference>
<evidence type="ECO:0000256" key="1">
    <source>
        <dbReference type="SAM" id="MobiDB-lite"/>
    </source>
</evidence>
<reference evidence="2" key="1">
    <citation type="submission" date="2020-08" db="EMBL/GenBank/DDBJ databases">
        <title>Multicomponent nature underlies the extraordinary mechanical properties of spider dragline silk.</title>
        <authorList>
            <person name="Kono N."/>
            <person name="Nakamura H."/>
            <person name="Mori M."/>
            <person name="Yoshida Y."/>
            <person name="Ohtoshi R."/>
            <person name="Malay A.D."/>
            <person name="Moran D.A.P."/>
            <person name="Tomita M."/>
            <person name="Numata K."/>
            <person name="Arakawa K."/>
        </authorList>
    </citation>
    <scope>NUCLEOTIDE SEQUENCE</scope>
</reference>
<protein>
    <submittedName>
        <fullName evidence="2">Uncharacterized protein</fullName>
    </submittedName>
</protein>
<keyword evidence="3" id="KW-1185">Reference proteome</keyword>
<comment type="caution">
    <text evidence="2">The sequence shown here is derived from an EMBL/GenBank/DDBJ whole genome shotgun (WGS) entry which is preliminary data.</text>
</comment>